<evidence type="ECO:0000313" key="3">
    <source>
        <dbReference type="Proteomes" id="UP000032304"/>
    </source>
</evidence>
<dbReference type="AlphaFoldDB" id="A0A0D2NK95"/>
<dbReference type="Gramene" id="KJB33472">
    <property type="protein sequence ID" value="KJB33472"/>
    <property type="gene ID" value="B456_006G012400"/>
</dbReference>
<protein>
    <submittedName>
        <fullName evidence="2">Uncharacterized protein</fullName>
    </submittedName>
</protein>
<name>A0A0D2NK95_GOSRA</name>
<evidence type="ECO:0000313" key="2">
    <source>
        <dbReference type="EMBL" id="KJB33472.1"/>
    </source>
</evidence>
<accession>A0A0D2NK95</accession>
<sequence length="98" mass="10830">MSAPMIDLSYFVLWHFLITVLESPKILHALEPMEIPNLIASNPARASSANGYATSTWSTDLDAKISPSTSRTINPEADLKYCWSKAASKLDVFFVKPV</sequence>
<keyword evidence="1" id="KW-0732">Signal</keyword>
<proteinExistence type="predicted"/>
<feature type="chain" id="PRO_5002248717" evidence="1">
    <location>
        <begin position="30"/>
        <end position="98"/>
    </location>
</feature>
<evidence type="ECO:0000256" key="1">
    <source>
        <dbReference type="SAM" id="SignalP"/>
    </source>
</evidence>
<organism evidence="2 3">
    <name type="scientific">Gossypium raimondii</name>
    <name type="common">Peruvian cotton</name>
    <name type="synonym">Gossypium klotzschianum subsp. raimondii</name>
    <dbReference type="NCBI Taxonomy" id="29730"/>
    <lineage>
        <taxon>Eukaryota</taxon>
        <taxon>Viridiplantae</taxon>
        <taxon>Streptophyta</taxon>
        <taxon>Embryophyta</taxon>
        <taxon>Tracheophyta</taxon>
        <taxon>Spermatophyta</taxon>
        <taxon>Magnoliopsida</taxon>
        <taxon>eudicotyledons</taxon>
        <taxon>Gunneridae</taxon>
        <taxon>Pentapetalae</taxon>
        <taxon>rosids</taxon>
        <taxon>malvids</taxon>
        <taxon>Malvales</taxon>
        <taxon>Malvaceae</taxon>
        <taxon>Malvoideae</taxon>
        <taxon>Gossypium</taxon>
    </lineage>
</organism>
<reference evidence="2 3" key="1">
    <citation type="journal article" date="2012" name="Nature">
        <title>Repeated polyploidization of Gossypium genomes and the evolution of spinnable cotton fibres.</title>
        <authorList>
            <person name="Paterson A.H."/>
            <person name="Wendel J.F."/>
            <person name="Gundlach H."/>
            <person name="Guo H."/>
            <person name="Jenkins J."/>
            <person name="Jin D."/>
            <person name="Llewellyn D."/>
            <person name="Showmaker K.C."/>
            <person name="Shu S."/>
            <person name="Udall J."/>
            <person name="Yoo M.J."/>
            <person name="Byers R."/>
            <person name="Chen W."/>
            <person name="Doron-Faigenboim A."/>
            <person name="Duke M.V."/>
            <person name="Gong L."/>
            <person name="Grimwood J."/>
            <person name="Grover C."/>
            <person name="Grupp K."/>
            <person name="Hu G."/>
            <person name="Lee T.H."/>
            <person name="Li J."/>
            <person name="Lin L."/>
            <person name="Liu T."/>
            <person name="Marler B.S."/>
            <person name="Page J.T."/>
            <person name="Roberts A.W."/>
            <person name="Romanel E."/>
            <person name="Sanders W.S."/>
            <person name="Szadkowski E."/>
            <person name="Tan X."/>
            <person name="Tang H."/>
            <person name="Xu C."/>
            <person name="Wang J."/>
            <person name="Wang Z."/>
            <person name="Zhang D."/>
            <person name="Zhang L."/>
            <person name="Ashrafi H."/>
            <person name="Bedon F."/>
            <person name="Bowers J.E."/>
            <person name="Brubaker C.L."/>
            <person name="Chee P.W."/>
            <person name="Das S."/>
            <person name="Gingle A.R."/>
            <person name="Haigler C.H."/>
            <person name="Harker D."/>
            <person name="Hoffmann L.V."/>
            <person name="Hovav R."/>
            <person name="Jones D.C."/>
            <person name="Lemke C."/>
            <person name="Mansoor S."/>
            <person name="ur Rahman M."/>
            <person name="Rainville L.N."/>
            <person name="Rambani A."/>
            <person name="Reddy U.K."/>
            <person name="Rong J.K."/>
            <person name="Saranga Y."/>
            <person name="Scheffler B.E."/>
            <person name="Scheffler J.A."/>
            <person name="Stelly D.M."/>
            <person name="Triplett B.A."/>
            <person name="Van Deynze A."/>
            <person name="Vaslin M.F."/>
            <person name="Waghmare V.N."/>
            <person name="Walford S.A."/>
            <person name="Wright R.J."/>
            <person name="Zaki E.A."/>
            <person name="Zhang T."/>
            <person name="Dennis E.S."/>
            <person name="Mayer K.F."/>
            <person name="Peterson D.G."/>
            <person name="Rokhsar D.S."/>
            <person name="Wang X."/>
            <person name="Schmutz J."/>
        </authorList>
    </citation>
    <scope>NUCLEOTIDE SEQUENCE [LARGE SCALE GENOMIC DNA]</scope>
</reference>
<gene>
    <name evidence="2" type="ORF">B456_006G012400</name>
</gene>
<dbReference type="Proteomes" id="UP000032304">
    <property type="component" value="Chromosome 6"/>
</dbReference>
<keyword evidence="3" id="KW-1185">Reference proteome</keyword>
<dbReference type="EMBL" id="CM001745">
    <property type="protein sequence ID" value="KJB33472.1"/>
    <property type="molecule type" value="Genomic_DNA"/>
</dbReference>
<feature type="signal peptide" evidence="1">
    <location>
        <begin position="1"/>
        <end position="29"/>
    </location>
</feature>